<dbReference type="SUPFAM" id="SSF55347">
    <property type="entry name" value="Glyceraldehyde-3-phosphate dehydrogenase-like, C-terminal domain"/>
    <property type="match status" value="1"/>
</dbReference>
<dbReference type="Pfam" id="PF01408">
    <property type="entry name" value="GFO_IDH_MocA"/>
    <property type="match status" value="1"/>
</dbReference>
<dbReference type="InterPro" id="IPR000683">
    <property type="entry name" value="Gfo/Idh/MocA-like_OxRdtase_N"/>
</dbReference>
<dbReference type="GO" id="GO:0000166">
    <property type="term" value="F:nucleotide binding"/>
    <property type="evidence" value="ECO:0007669"/>
    <property type="project" value="InterPro"/>
</dbReference>
<dbReference type="Gene3D" id="3.30.360.10">
    <property type="entry name" value="Dihydrodipicolinate Reductase, domain 2"/>
    <property type="match status" value="1"/>
</dbReference>
<evidence type="ECO:0000313" key="6">
    <source>
        <dbReference type="Proteomes" id="UP000593758"/>
    </source>
</evidence>
<feature type="domain" description="GFO/IDH/MocA-like oxidoreductase" evidence="4">
    <location>
        <begin position="138"/>
        <end position="264"/>
    </location>
</feature>
<dbReference type="PANTHER" id="PTHR43818">
    <property type="entry name" value="BCDNA.GH03377"/>
    <property type="match status" value="1"/>
</dbReference>
<dbReference type="Pfam" id="PF22725">
    <property type="entry name" value="GFO_IDH_MocA_C3"/>
    <property type="match status" value="1"/>
</dbReference>
<proteinExistence type="predicted"/>
<gene>
    <name evidence="5" type="ORF">IM660_02640</name>
</gene>
<dbReference type="InterPro" id="IPR055170">
    <property type="entry name" value="GFO_IDH_MocA-like_dom"/>
</dbReference>
<sequence>MPGRVGVGVIGAGVISTQYLTNLTTFPDLEVLFIADLDVERAQAKAEEFGVPGHGTVADLLAVDEVEIVVNLTIPAVHAEVGQQIIAAGKHQWSEKPLALDRASGRQLLESAEAAGLRVACAPDTVLGSGLQTTIRELRAGRIGTALNALVLFQTPGPHSWHPSPEFLFDVGGGPLFDIGPYYLTALVHLLGPVASVSATASTAQATRVIGAGPKAGTEFPVNVPTHHGALIQFESGAAAQAVFSFESEIKRTLLEVTGSAGSVVVPDPNKFEGATTLWAPGVGEAEEIPSAGVTTTRGTGVVELARAIRAGEAERASGEIAFHVLDVMISIDEAAASGTAVEVGSTVTVPDALPAEWDPTAATL</sequence>
<dbReference type="GO" id="GO:0016491">
    <property type="term" value="F:oxidoreductase activity"/>
    <property type="evidence" value="ECO:0007669"/>
    <property type="project" value="UniProtKB-KW"/>
</dbReference>
<dbReference type="PANTHER" id="PTHR43818:SF11">
    <property type="entry name" value="BCDNA.GH03377"/>
    <property type="match status" value="1"/>
</dbReference>
<dbReference type="Gene3D" id="3.40.50.720">
    <property type="entry name" value="NAD(P)-binding Rossmann-like Domain"/>
    <property type="match status" value="1"/>
</dbReference>
<dbReference type="InterPro" id="IPR050463">
    <property type="entry name" value="Gfo/Idh/MocA_oxidrdct_glycsds"/>
</dbReference>
<feature type="domain" description="Gfo/Idh/MocA-like oxidoreductase N-terminal" evidence="3">
    <location>
        <begin position="6"/>
        <end position="120"/>
    </location>
</feature>
<evidence type="ECO:0000259" key="3">
    <source>
        <dbReference type="Pfam" id="PF01408"/>
    </source>
</evidence>
<keyword evidence="1" id="KW-0560">Oxidoreductase</keyword>
<reference evidence="5 6" key="1">
    <citation type="submission" date="2020-10" db="EMBL/GenBank/DDBJ databases">
        <title>Haloactinobacterium sp. RN3S43, a bacterium isolated from saline soil.</title>
        <authorList>
            <person name="Sun J.-Q."/>
        </authorList>
    </citation>
    <scope>NUCLEOTIDE SEQUENCE [LARGE SCALE GENOMIC DNA]</scope>
    <source>
        <strain evidence="5 6">RN3S43</strain>
    </source>
</reference>
<evidence type="ECO:0000256" key="2">
    <source>
        <dbReference type="ARBA" id="ARBA00023027"/>
    </source>
</evidence>
<evidence type="ECO:0000256" key="1">
    <source>
        <dbReference type="ARBA" id="ARBA00023002"/>
    </source>
</evidence>
<keyword evidence="2" id="KW-0520">NAD</keyword>
<dbReference type="EMBL" id="CP063169">
    <property type="protein sequence ID" value="QOR71223.1"/>
    <property type="molecule type" value="Genomic_DNA"/>
</dbReference>
<protein>
    <submittedName>
        <fullName evidence="5">Gfo/Idh/MocA family oxidoreductase</fullName>
    </submittedName>
</protein>
<accession>A0A7M1SX69</accession>
<dbReference type="AlphaFoldDB" id="A0A7M1SX69"/>
<evidence type="ECO:0000259" key="4">
    <source>
        <dbReference type="Pfam" id="PF22725"/>
    </source>
</evidence>
<dbReference type="KEGG" id="halt:IM660_02640"/>
<organism evidence="5 6">
    <name type="scientific">Ruania alkalisoli</name>
    <dbReference type="NCBI Taxonomy" id="2779775"/>
    <lineage>
        <taxon>Bacteria</taxon>
        <taxon>Bacillati</taxon>
        <taxon>Actinomycetota</taxon>
        <taxon>Actinomycetes</taxon>
        <taxon>Micrococcales</taxon>
        <taxon>Ruaniaceae</taxon>
        <taxon>Ruania</taxon>
    </lineage>
</organism>
<dbReference type="InterPro" id="IPR036291">
    <property type="entry name" value="NAD(P)-bd_dom_sf"/>
</dbReference>
<name>A0A7M1SX69_9MICO</name>
<keyword evidence="6" id="KW-1185">Reference proteome</keyword>
<evidence type="ECO:0000313" key="5">
    <source>
        <dbReference type="EMBL" id="QOR71223.1"/>
    </source>
</evidence>
<dbReference type="SUPFAM" id="SSF51735">
    <property type="entry name" value="NAD(P)-binding Rossmann-fold domains"/>
    <property type="match status" value="1"/>
</dbReference>
<dbReference type="Proteomes" id="UP000593758">
    <property type="component" value="Chromosome"/>
</dbReference>
<dbReference type="RefSeq" id="WP_193497888.1">
    <property type="nucleotide sequence ID" value="NZ_CP063169.1"/>
</dbReference>